<proteinExistence type="predicted"/>
<protein>
    <submittedName>
        <fullName evidence="2">Uncharacterized protein</fullName>
    </submittedName>
</protein>
<feature type="region of interest" description="Disordered" evidence="1">
    <location>
        <begin position="1"/>
        <end position="31"/>
    </location>
</feature>
<dbReference type="EMBL" id="MHLH01000003">
    <property type="protein sequence ID" value="OGZ04627.1"/>
    <property type="molecule type" value="Genomic_DNA"/>
</dbReference>
<evidence type="ECO:0000313" key="2">
    <source>
        <dbReference type="EMBL" id="OGZ04627.1"/>
    </source>
</evidence>
<dbReference type="AlphaFoldDB" id="A0A1G2CTQ0"/>
<accession>A0A1G2CTQ0</accession>
<evidence type="ECO:0000313" key="3">
    <source>
        <dbReference type="Proteomes" id="UP000178841"/>
    </source>
</evidence>
<evidence type="ECO:0000256" key="1">
    <source>
        <dbReference type="SAM" id="MobiDB-lite"/>
    </source>
</evidence>
<organism evidence="2 3">
    <name type="scientific">Candidatus Lloydbacteria bacterium RIFCSPHIGHO2_01_FULL_41_20</name>
    <dbReference type="NCBI Taxonomy" id="1798657"/>
    <lineage>
        <taxon>Bacteria</taxon>
        <taxon>Candidatus Lloydiibacteriota</taxon>
    </lineage>
</organism>
<comment type="caution">
    <text evidence="2">The sequence shown here is derived from an EMBL/GenBank/DDBJ whole genome shotgun (WGS) entry which is preliminary data.</text>
</comment>
<reference evidence="2 3" key="1">
    <citation type="journal article" date="2016" name="Nat. Commun.">
        <title>Thousands of microbial genomes shed light on interconnected biogeochemical processes in an aquifer system.</title>
        <authorList>
            <person name="Anantharaman K."/>
            <person name="Brown C.T."/>
            <person name="Hug L.A."/>
            <person name="Sharon I."/>
            <person name="Castelle C.J."/>
            <person name="Probst A.J."/>
            <person name="Thomas B.C."/>
            <person name="Singh A."/>
            <person name="Wilkins M.J."/>
            <person name="Karaoz U."/>
            <person name="Brodie E.L."/>
            <person name="Williams K.H."/>
            <person name="Hubbard S.S."/>
            <person name="Banfield J.F."/>
        </authorList>
    </citation>
    <scope>NUCLEOTIDE SEQUENCE [LARGE SCALE GENOMIC DNA]</scope>
</reference>
<dbReference type="Proteomes" id="UP000178841">
    <property type="component" value="Unassembled WGS sequence"/>
</dbReference>
<gene>
    <name evidence="2" type="ORF">A2648_00820</name>
</gene>
<name>A0A1G2CTQ0_9BACT</name>
<sequence length="83" mass="9858">MCCRQERIARNGNTIRPTGQEKRNRPRRATKTLQQRLNGITNGKKKFAVIALLEERKVAEARMKTRTRLEEEFQKRKSKPRLH</sequence>